<reference evidence="2 3" key="1">
    <citation type="journal article" date="2015" name="Sci. Rep.">
        <title>The genome of Leishmania panamensis: insights into genomics of the L. (Viannia) subgenus.</title>
        <authorList>
            <person name="Llanes A."/>
            <person name="Restrepo C.M."/>
            <person name="Vecchio G.D."/>
            <person name="Anguizola F.J."/>
            <person name="Lleonart R."/>
        </authorList>
    </citation>
    <scope>NUCLEOTIDE SEQUENCE [LARGE SCALE GENOMIC DNA]</scope>
    <source>
        <strain evidence="2 3">MHOM/PA/94/PSC-1</strain>
    </source>
</reference>
<name>A0A088S8R3_LEIPA</name>
<dbReference type="Proteomes" id="UP000063063">
    <property type="component" value="Chromosome 20"/>
</dbReference>
<feature type="compositionally biased region" description="Low complexity" evidence="1">
    <location>
        <begin position="184"/>
        <end position="203"/>
    </location>
</feature>
<dbReference type="RefSeq" id="XP_010698723.1">
    <property type="nucleotide sequence ID" value="XM_010700421.1"/>
</dbReference>
<protein>
    <submittedName>
        <fullName evidence="2">Uncharacterized protein</fullName>
    </submittedName>
</protein>
<feature type="compositionally biased region" description="Basic residues" evidence="1">
    <location>
        <begin position="204"/>
        <end position="225"/>
    </location>
</feature>
<keyword evidence="3" id="KW-1185">Reference proteome</keyword>
<gene>
    <name evidence="2" type="ORF">LPMP_205240</name>
</gene>
<dbReference type="eggNOG" id="ENOG502SPFP">
    <property type="taxonomic scope" value="Eukaryota"/>
</dbReference>
<dbReference type="KEGG" id="lpan:LPMP_205240"/>
<dbReference type="VEuPathDB" id="TriTrypDB:LPAL13_200059100"/>
<dbReference type="EMBL" id="CP009389">
    <property type="protein sequence ID" value="AIN98016.1"/>
    <property type="molecule type" value="Genomic_DNA"/>
</dbReference>
<dbReference type="GeneID" id="22574736"/>
<accession>A0A088S8R3</accession>
<dbReference type="AlphaFoldDB" id="A0A088S8R3"/>
<feature type="region of interest" description="Disordered" evidence="1">
    <location>
        <begin position="56"/>
        <end position="225"/>
    </location>
</feature>
<evidence type="ECO:0000313" key="2">
    <source>
        <dbReference type="EMBL" id="AIN98016.1"/>
    </source>
</evidence>
<dbReference type="OrthoDB" id="267978at2759"/>
<feature type="compositionally biased region" description="Basic residues" evidence="1">
    <location>
        <begin position="123"/>
        <end position="136"/>
    </location>
</feature>
<evidence type="ECO:0000313" key="3">
    <source>
        <dbReference type="Proteomes" id="UP000063063"/>
    </source>
</evidence>
<dbReference type="VEuPathDB" id="TriTrypDB:LPMP_205240"/>
<organism evidence="2 3">
    <name type="scientific">Leishmania panamensis</name>
    <dbReference type="NCBI Taxonomy" id="5679"/>
    <lineage>
        <taxon>Eukaryota</taxon>
        <taxon>Discoba</taxon>
        <taxon>Euglenozoa</taxon>
        <taxon>Kinetoplastea</taxon>
        <taxon>Metakinetoplastina</taxon>
        <taxon>Trypanosomatida</taxon>
        <taxon>Trypanosomatidae</taxon>
        <taxon>Leishmaniinae</taxon>
        <taxon>Leishmania</taxon>
        <taxon>Leishmania guyanensis species complex</taxon>
    </lineage>
</organism>
<sequence>MPVRSRFMNPLDFLSSSEPLMLTPEEKAEEMAEKARVAELKNDAKALAAALAQELAERKAKTTPAVVTKPRRPAVQAPSRPRRYGTQQQHLPSLPPRSPKLAPVTHRPPRRHKASAKSERARVKTLKRWRKPKPPHRPQTPAAQRAFSIPRERSRSPKMPASTQRSRRKTHQTPQRQSGRQPMRRTAAARIRAAAAAASSRSATSHKPRASRSGKKHPAVRPHRAMKVYASVVMRPRSKSTVKTWRLAKSKKRAVVKARCGKRQKAY</sequence>
<evidence type="ECO:0000256" key="1">
    <source>
        <dbReference type="SAM" id="MobiDB-lite"/>
    </source>
</evidence>
<proteinExistence type="predicted"/>